<dbReference type="GeneID" id="20528628"/>
<proteinExistence type="predicted"/>
<evidence type="ECO:0000256" key="1">
    <source>
        <dbReference type="SAM" id="MobiDB-lite"/>
    </source>
</evidence>
<evidence type="ECO:0000259" key="2">
    <source>
        <dbReference type="PROSITE" id="PS50006"/>
    </source>
</evidence>
<accession>A0A058Z5E3</accession>
<dbReference type="AlphaFoldDB" id="A0A058Z5E3"/>
<reference evidence="3" key="1">
    <citation type="submission" date="2013-04" db="EMBL/GenBank/DDBJ databases">
        <title>The Genome Sequence of Fonticula alba ATCC 38817.</title>
        <authorList>
            <consortium name="The Broad Institute Genomics Platform"/>
            <person name="Russ C."/>
            <person name="Cuomo C."/>
            <person name="Burger G."/>
            <person name="Gray M.W."/>
            <person name="Holland P.W.H."/>
            <person name="King N."/>
            <person name="Lang F.B.F."/>
            <person name="Roger A.J."/>
            <person name="Ruiz-Trillo I."/>
            <person name="Brown M."/>
            <person name="Walker B."/>
            <person name="Young S."/>
            <person name="Zeng Q."/>
            <person name="Gargeya S."/>
            <person name="Fitzgerald M."/>
            <person name="Haas B."/>
            <person name="Abouelleil A."/>
            <person name="Allen A.W."/>
            <person name="Alvarado L."/>
            <person name="Arachchi H.M."/>
            <person name="Berlin A.M."/>
            <person name="Chapman S.B."/>
            <person name="Gainer-Dewar J."/>
            <person name="Goldberg J."/>
            <person name="Griggs A."/>
            <person name="Gujja S."/>
            <person name="Hansen M."/>
            <person name="Howarth C."/>
            <person name="Imamovic A."/>
            <person name="Ireland A."/>
            <person name="Larimer J."/>
            <person name="McCowan C."/>
            <person name="Murphy C."/>
            <person name="Pearson M."/>
            <person name="Poon T.W."/>
            <person name="Priest M."/>
            <person name="Roberts A."/>
            <person name="Saif S."/>
            <person name="Shea T."/>
            <person name="Sisk P."/>
            <person name="Sykes S."/>
            <person name="Wortman J."/>
            <person name="Nusbaum C."/>
            <person name="Birren B."/>
        </authorList>
    </citation>
    <scope>NUCLEOTIDE SEQUENCE [LARGE SCALE GENOMIC DNA]</scope>
    <source>
        <strain evidence="3">ATCC 38817</strain>
    </source>
</reference>
<keyword evidence="4" id="KW-1185">Reference proteome</keyword>
<dbReference type="InterPro" id="IPR008984">
    <property type="entry name" value="SMAD_FHA_dom_sf"/>
</dbReference>
<dbReference type="Proteomes" id="UP000030693">
    <property type="component" value="Unassembled WGS sequence"/>
</dbReference>
<dbReference type="EMBL" id="KB932206">
    <property type="protein sequence ID" value="KCV69474.1"/>
    <property type="molecule type" value="Genomic_DNA"/>
</dbReference>
<gene>
    <name evidence="3" type="ORF">H696_03903</name>
</gene>
<feature type="region of interest" description="Disordered" evidence="1">
    <location>
        <begin position="168"/>
        <end position="222"/>
    </location>
</feature>
<name>A0A058Z5E3_FONAL</name>
<dbReference type="Pfam" id="PF00498">
    <property type="entry name" value="FHA"/>
    <property type="match status" value="1"/>
</dbReference>
<feature type="compositionally biased region" description="Basic and acidic residues" evidence="1">
    <location>
        <begin position="193"/>
        <end position="204"/>
    </location>
</feature>
<feature type="domain" description="FHA" evidence="2">
    <location>
        <begin position="33"/>
        <end position="81"/>
    </location>
</feature>
<dbReference type="PROSITE" id="PS50006">
    <property type="entry name" value="FHA_DOMAIN"/>
    <property type="match status" value="1"/>
</dbReference>
<sequence length="222" mass="22957">MWYISFVLQPAGTPAGCEPRWTRLPTLAGPAQLMVGRDPACDLAVSPRAGGVSRNHCTIGLNPLVQTVTLKQAGSNWTFVSPGSGLTAPADRTTSVGGRKGVMLAAGESVCLQTTRDTRRREASLRLALVLPDGTVIQLSIREEPAAAPANHAAAHIAHGLDVGTGGVSTTGGPVSEAAEVAPPRAYSGSRAEAADRPCPEAARDPAFSLMISPESSDVERD</sequence>
<dbReference type="InterPro" id="IPR000253">
    <property type="entry name" value="FHA_dom"/>
</dbReference>
<organism evidence="3">
    <name type="scientific">Fonticula alba</name>
    <name type="common">Slime mold</name>
    <dbReference type="NCBI Taxonomy" id="691883"/>
    <lineage>
        <taxon>Eukaryota</taxon>
        <taxon>Rotosphaerida</taxon>
        <taxon>Fonticulaceae</taxon>
        <taxon>Fonticula</taxon>
    </lineage>
</organism>
<evidence type="ECO:0000313" key="4">
    <source>
        <dbReference type="Proteomes" id="UP000030693"/>
    </source>
</evidence>
<protein>
    <recommendedName>
        <fullName evidence="2">FHA domain-containing protein</fullName>
    </recommendedName>
</protein>
<evidence type="ECO:0000313" key="3">
    <source>
        <dbReference type="EMBL" id="KCV69474.1"/>
    </source>
</evidence>
<dbReference type="RefSeq" id="XP_009496039.1">
    <property type="nucleotide sequence ID" value="XM_009497764.1"/>
</dbReference>
<dbReference type="SUPFAM" id="SSF49879">
    <property type="entry name" value="SMAD/FHA domain"/>
    <property type="match status" value="1"/>
</dbReference>
<dbReference type="Gene3D" id="2.60.200.20">
    <property type="match status" value="1"/>
</dbReference>